<dbReference type="GO" id="GO:0006629">
    <property type="term" value="P:lipid metabolic process"/>
    <property type="evidence" value="ECO:0007669"/>
    <property type="project" value="UniProtKB-KW"/>
</dbReference>
<comment type="caution">
    <text evidence="11">The sequence shown here is derived from an EMBL/GenBank/DDBJ whole genome shotgun (WGS) entry which is preliminary data.</text>
</comment>
<comment type="similarity">
    <text evidence="6">Belongs to the acetyltransferase family. OlsB subfamily.</text>
</comment>
<reference evidence="11 12" key="1">
    <citation type="submission" date="2019-07" db="EMBL/GenBank/DDBJ databases">
        <title>Whole genome shotgun sequence of Thiobacillus plumbophilus NBRC 107929.</title>
        <authorList>
            <person name="Hosoyama A."/>
            <person name="Uohara A."/>
            <person name="Ohji S."/>
            <person name="Ichikawa N."/>
        </authorList>
    </citation>
    <scope>NUCLEOTIDE SEQUENCE [LARGE SCALE GENOMIC DNA]</scope>
    <source>
        <strain evidence="11 12">NBRC 107929</strain>
    </source>
</reference>
<keyword evidence="12" id="KW-1185">Reference proteome</keyword>
<dbReference type="GO" id="GO:0043810">
    <property type="term" value="F:ornithine-acyl [acyl carrier protein] N-acyltransferase activity"/>
    <property type="evidence" value="ECO:0007669"/>
    <property type="project" value="UniProtKB-EC"/>
</dbReference>
<evidence type="ECO:0000256" key="10">
    <source>
        <dbReference type="ARBA" id="ARBA00047785"/>
    </source>
</evidence>
<dbReference type="PANTHER" id="PTHR37323">
    <property type="entry name" value="GCN5-RELATED N-ACETYLTRANSFERASE"/>
    <property type="match status" value="1"/>
</dbReference>
<evidence type="ECO:0000256" key="5">
    <source>
        <dbReference type="ARBA" id="ARBA00023315"/>
    </source>
</evidence>
<dbReference type="AlphaFoldDB" id="A0A512L3K2"/>
<evidence type="ECO:0000313" key="11">
    <source>
        <dbReference type="EMBL" id="GEP29056.1"/>
    </source>
</evidence>
<comment type="catalytic activity">
    <reaction evidence="10">
        <text>a (3R)-hydroxyacyl-[ACP] + L-ornithine = a lyso-ornithine lipid + holo-[ACP] + H(+)</text>
        <dbReference type="Rhea" id="RHEA:20633"/>
        <dbReference type="Rhea" id="RHEA-COMP:9685"/>
        <dbReference type="Rhea" id="RHEA-COMP:9945"/>
        <dbReference type="ChEBI" id="CHEBI:15378"/>
        <dbReference type="ChEBI" id="CHEBI:46911"/>
        <dbReference type="ChEBI" id="CHEBI:64479"/>
        <dbReference type="ChEBI" id="CHEBI:78827"/>
        <dbReference type="ChEBI" id="CHEBI:138482"/>
        <dbReference type="EC" id="2.3.2.30"/>
    </reaction>
    <physiologicalReaction direction="left-to-right" evidence="10">
        <dbReference type="Rhea" id="RHEA:20634"/>
    </physiologicalReaction>
</comment>
<dbReference type="PANTHER" id="PTHR37323:SF1">
    <property type="entry name" value="L-ORNITHINE N(ALPHA)-ACYLTRANSFERASE"/>
    <property type="match status" value="1"/>
</dbReference>
<evidence type="ECO:0000256" key="1">
    <source>
        <dbReference type="ARBA" id="ARBA00005189"/>
    </source>
</evidence>
<evidence type="ECO:0000256" key="7">
    <source>
        <dbReference type="ARBA" id="ARBA00039058"/>
    </source>
</evidence>
<keyword evidence="4" id="KW-0443">Lipid metabolism</keyword>
<dbReference type="Proteomes" id="UP000321337">
    <property type="component" value="Unassembled WGS sequence"/>
</dbReference>
<organism evidence="11 12">
    <name type="scientific">Sulfuriferula plumbiphila</name>
    <dbReference type="NCBI Taxonomy" id="171865"/>
    <lineage>
        <taxon>Bacteria</taxon>
        <taxon>Pseudomonadati</taxon>
        <taxon>Pseudomonadota</taxon>
        <taxon>Betaproteobacteria</taxon>
        <taxon>Nitrosomonadales</taxon>
        <taxon>Sulfuricellaceae</taxon>
        <taxon>Sulfuriferula</taxon>
    </lineage>
</organism>
<protein>
    <recommendedName>
        <fullName evidence="8">L-ornithine N(alpha)-acyltransferase</fullName>
        <ecNumber evidence="7">2.3.2.30</ecNumber>
    </recommendedName>
</protein>
<evidence type="ECO:0000256" key="6">
    <source>
        <dbReference type="ARBA" id="ARBA00038095"/>
    </source>
</evidence>
<evidence type="ECO:0000256" key="3">
    <source>
        <dbReference type="ARBA" id="ARBA00022679"/>
    </source>
</evidence>
<proteinExistence type="inferred from homology"/>
<dbReference type="SUPFAM" id="SSF55729">
    <property type="entry name" value="Acyl-CoA N-acyltransferases (Nat)"/>
    <property type="match status" value="1"/>
</dbReference>
<evidence type="ECO:0000313" key="12">
    <source>
        <dbReference type="Proteomes" id="UP000321337"/>
    </source>
</evidence>
<dbReference type="InterPro" id="IPR052351">
    <property type="entry name" value="Ornithine_N-alpha-AT"/>
</dbReference>
<name>A0A512L3K2_9PROT</name>
<sequence>MPDPQIHAQTRSKPRLCVSLARASGEVREAQRLRYKVFAEEMGARLASREAGLDEDVFDAYCDHLLVRDNGSGEVIGTYRILPPHRARQIGGYYSEQEFDFTRLAHLRPGMVEIGRSCVHPDYRGGAVITLLWSGLADYLRARDYSYLIGCASVSMDDGGHTAASLYNTLAQTRLAPVEWHVFPRNPLALGQLDGSRQVAIPPLIKGYLRVGAYVCGEPAWDADFNTADLMLLLSIKQMNQLYARHFMSK</sequence>
<keyword evidence="5" id="KW-0012">Acyltransferase</keyword>
<keyword evidence="2" id="KW-0444">Lipid biosynthesis</keyword>
<evidence type="ECO:0000256" key="9">
    <source>
        <dbReference type="ARBA" id="ARBA00045724"/>
    </source>
</evidence>
<evidence type="ECO:0000256" key="2">
    <source>
        <dbReference type="ARBA" id="ARBA00022516"/>
    </source>
</evidence>
<dbReference type="OrthoDB" id="9787072at2"/>
<comment type="function">
    <text evidence="9">Catalyzes the first step in the biosynthesis of ornithine lipids, which are phosphorus-free membrane lipids. Catalyzes the 3-hydroxyacyl-acyl carrier protein-dependent acylation of ornithine to form lyso-ornithine lipid (LOL).</text>
</comment>
<accession>A0A512L3K2</accession>
<keyword evidence="3" id="KW-0808">Transferase</keyword>
<dbReference type="Pfam" id="PF13444">
    <property type="entry name" value="Acetyltransf_5"/>
    <property type="match status" value="1"/>
</dbReference>
<dbReference type="EMBL" id="BKAD01000001">
    <property type="protein sequence ID" value="GEP29056.1"/>
    <property type="molecule type" value="Genomic_DNA"/>
</dbReference>
<dbReference type="EC" id="2.3.2.30" evidence="7"/>
<dbReference type="Gene3D" id="3.40.630.30">
    <property type="match status" value="1"/>
</dbReference>
<evidence type="ECO:0000256" key="4">
    <source>
        <dbReference type="ARBA" id="ARBA00023098"/>
    </source>
</evidence>
<dbReference type="InterPro" id="IPR016181">
    <property type="entry name" value="Acyl_CoA_acyltransferase"/>
</dbReference>
<evidence type="ECO:0000256" key="8">
    <source>
        <dbReference type="ARBA" id="ARBA00039866"/>
    </source>
</evidence>
<dbReference type="RefSeq" id="WP_147069831.1">
    <property type="nucleotide sequence ID" value="NZ_AP021884.1"/>
</dbReference>
<gene>
    <name evidence="11" type="ORF">TPL01_01940</name>
</gene>
<comment type="pathway">
    <text evidence="1">Lipid metabolism.</text>
</comment>